<keyword evidence="2" id="KW-1185">Reference proteome</keyword>
<evidence type="ECO:0000313" key="1">
    <source>
        <dbReference type="EMBL" id="GFN85777.1"/>
    </source>
</evidence>
<comment type="caution">
    <text evidence="1">The sequence shown here is derived from an EMBL/GenBank/DDBJ whole genome shotgun (WGS) entry which is preliminary data.</text>
</comment>
<dbReference type="EMBL" id="BLXT01001455">
    <property type="protein sequence ID" value="GFN85777.1"/>
    <property type="molecule type" value="Genomic_DNA"/>
</dbReference>
<dbReference type="Proteomes" id="UP000735302">
    <property type="component" value="Unassembled WGS sequence"/>
</dbReference>
<accession>A0AAV3YU69</accession>
<dbReference type="AlphaFoldDB" id="A0AAV3YU69"/>
<organism evidence="1 2">
    <name type="scientific">Plakobranchus ocellatus</name>
    <dbReference type="NCBI Taxonomy" id="259542"/>
    <lineage>
        <taxon>Eukaryota</taxon>
        <taxon>Metazoa</taxon>
        <taxon>Spiralia</taxon>
        <taxon>Lophotrochozoa</taxon>
        <taxon>Mollusca</taxon>
        <taxon>Gastropoda</taxon>
        <taxon>Heterobranchia</taxon>
        <taxon>Euthyneura</taxon>
        <taxon>Panpulmonata</taxon>
        <taxon>Sacoglossa</taxon>
        <taxon>Placobranchoidea</taxon>
        <taxon>Plakobranchidae</taxon>
        <taxon>Plakobranchus</taxon>
    </lineage>
</organism>
<evidence type="ECO:0000313" key="2">
    <source>
        <dbReference type="Proteomes" id="UP000735302"/>
    </source>
</evidence>
<proteinExistence type="predicted"/>
<reference evidence="1 2" key="1">
    <citation type="journal article" date="2021" name="Elife">
        <title>Chloroplast acquisition without the gene transfer in kleptoplastic sea slugs, Plakobranchus ocellatus.</title>
        <authorList>
            <person name="Maeda T."/>
            <person name="Takahashi S."/>
            <person name="Yoshida T."/>
            <person name="Shimamura S."/>
            <person name="Takaki Y."/>
            <person name="Nagai Y."/>
            <person name="Toyoda A."/>
            <person name="Suzuki Y."/>
            <person name="Arimoto A."/>
            <person name="Ishii H."/>
            <person name="Satoh N."/>
            <person name="Nishiyama T."/>
            <person name="Hasebe M."/>
            <person name="Maruyama T."/>
            <person name="Minagawa J."/>
            <person name="Obokata J."/>
            <person name="Shigenobu S."/>
        </authorList>
    </citation>
    <scope>NUCLEOTIDE SEQUENCE [LARGE SCALE GENOMIC DNA]</scope>
</reference>
<sequence>MDGSLELKPATEKISQIFKTCPLSLQPPITPSLQRPCSPLRFTSMMEDERHRGQLMLRQFNQSPVNSLPGLDPRPLVNNLGGRATRCVTATMKTYRILWRFCL</sequence>
<name>A0AAV3YU69_9GAST</name>
<protein>
    <submittedName>
        <fullName evidence="1">Uncharacterized protein</fullName>
    </submittedName>
</protein>
<gene>
    <name evidence="1" type="ORF">PoB_001228300</name>
</gene>